<evidence type="ECO:0000256" key="1">
    <source>
        <dbReference type="SAM" id="SignalP"/>
    </source>
</evidence>
<reference evidence="2 3" key="1">
    <citation type="submission" date="2015-09" db="EMBL/GenBank/DDBJ databases">
        <title>Sorangium comparison.</title>
        <authorList>
            <person name="Zaburannyi N."/>
            <person name="Bunk B."/>
            <person name="Overmann J."/>
            <person name="Mueller R."/>
        </authorList>
    </citation>
    <scope>NUCLEOTIDE SEQUENCE [LARGE SCALE GENOMIC DNA]</scope>
    <source>
        <strain evidence="2 3">So ce26</strain>
    </source>
</reference>
<evidence type="ECO:0000313" key="2">
    <source>
        <dbReference type="EMBL" id="AUX46612.1"/>
    </source>
</evidence>
<name>A0A2L0F4Z0_SORCE</name>
<keyword evidence="1" id="KW-0732">Signal</keyword>
<protein>
    <recommendedName>
        <fullName evidence="4">Secreted protein</fullName>
    </recommendedName>
</protein>
<feature type="chain" id="PRO_5014830637" description="Secreted protein" evidence="1">
    <location>
        <begin position="19"/>
        <end position="115"/>
    </location>
</feature>
<feature type="signal peptide" evidence="1">
    <location>
        <begin position="1"/>
        <end position="18"/>
    </location>
</feature>
<dbReference type="EMBL" id="CP012673">
    <property type="protein sequence ID" value="AUX46612.1"/>
    <property type="molecule type" value="Genomic_DNA"/>
</dbReference>
<evidence type="ECO:0000313" key="3">
    <source>
        <dbReference type="Proteomes" id="UP000238348"/>
    </source>
</evidence>
<accession>A0A2L0F4Z0</accession>
<organism evidence="2 3">
    <name type="scientific">Sorangium cellulosum</name>
    <name type="common">Polyangium cellulosum</name>
    <dbReference type="NCBI Taxonomy" id="56"/>
    <lineage>
        <taxon>Bacteria</taxon>
        <taxon>Pseudomonadati</taxon>
        <taxon>Myxococcota</taxon>
        <taxon>Polyangia</taxon>
        <taxon>Polyangiales</taxon>
        <taxon>Polyangiaceae</taxon>
        <taxon>Sorangium</taxon>
    </lineage>
</organism>
<dbReference type="AlphaFoldDB" id="A0A2L0F4Z0"/>
<sequence>MKGYLRCVLGVASSVVFAACIGAPADEGAIVKGEADSAAEEVGTAQEALTWYCEGWDGNGGLYQYCITRCQFHSTREGVGSEDVIGYGQCNARAEEFCQSRGWGTHYDPCWGFYY</sequence>
<dbReference type="PROSITE" id="PS51257">
    <property type="entry name" value="PROKAR_LIPOPROTEIN"/>
    <property type="match status" value="1"/>
</dbReference>
<gene>
    <name evidence="2" type="ORF">SOCE26_081180</name>
</gene>
<proteinExistence type="predicted"/>
<evidence type="ECO:0008006" key="4">
    <source>
        <dbReference type="Google" id="ProtNLM"/>
    </source>
</evidence>
<dbReference type="Proteomes" id="UP000238348">
    <property type="component" value="Chromosome"/>
</dbReference>